<dbReference type="SUPFAM" id="SSF46894">
    <property type="entry name" value="C-terminal effector domain of the bipartite response regulators"/>
    <property type="match status" value="1"/>
</dbReference>
<dbReference type="RefSeq" id="WP_034799419.1">
    <property type="nucleotide sequence ID" value="NZ_AWFF01000098.1"/>
</dbReference>
<dbReference type="InterPro" id="IPR016032">
    <property type="entry name" value="Sig_transdc_resp-reg_C-effctor"/>
</dbReference>
<dbReference type="EMBL" id="AWFF01000098">
    <property type="protein sequence ID" value="KCZ51016.1"/>
    <property type="molecule type" value="Genomic_DNA"/>
</dbReference>
<evidence type="ECO:0008006" key="11">
    <source>
        <dbReference type="Google" id="ProtNLM"/>
    </source>
</evidence>
<evidence type="ECO:0000256" key="5">
    <source>
        <dbReference type="ARBA" id="ARBA00023163"/>
    </source>
</evidence>
<evidence type="ECO:0000259" key="7">
    <source>
        <dbReference type="PROSITE" id="PS50043"/>
    </source>
</evidence>
<evidence type="ECO:0000256" key="2">
    <source>
        <dbReference type="ARBA" id="ARBA00023012"/>
    </source>
</evidence>
<dbReference type="GO" id="GO:0000160">
    <property type="term" value="P:phosphorelay signal transduction system"/>
    <property type="evidence" value="ECO:0007669"/>
    <property type="project" value="UniProtKB-KW"/>
</dbReference>
<dbReference type="PANTHER" id="PTHR44688:SF16">
    <property type="entry name" value="DNA-BINDING TRANSCRIPTIONAL ACTIVATOR DEVR_DOSR"/>
    <property type="match status" value="1"/>
</dbReference>
<keyword evidence="10" id="KW-1185">Reference proteome</keyword>
<dbReference type="InterPro" id="IPR036388">
    <property type="entry name" value="WH-like_DNA-bd_sf"/>
</dbReference>
<dbReference type="PATRIC" id="fig|1280946.3.peg.3415"/>
<feature type="domain" description="Response regulatory" evidence="8">
    <location>
        <begin position="6"/>
        <end position="120"/>
    </location>
</feature>
<dbReference type="SUPFAM" id="SSF52172">
    <property type="entry name" value="CheY-like"/>
    <property type="match status" value="1"/>
</dbReference>
<evidence type="ECO:0000313" key="10">
    <source>
        <dbReference type="Proteomes" id="UP000027037"/>
    </source>
</evidence>
<dbReference type="PANTHER" id="PTHR44688">
    <property type="entry name" value="DNA-BINDING TRANSCRIPTIONAL ACTIVATOR DEVR_DOSR"/>
    <property type="match status" value="1"/>
</dbReference>
<keyword evidence="2" id="KW-0902">Two-component regulatory system</keyword>
<dbReference type="CDD" id="cd17537">
    <property type="entry name" value="REC_FixJ"/>
    <property type="match status" value="1"/>
</dbReference>
<evidence type="ECO:0000256" key="3">
    <source>
        <dbReference type="ARBA" id="ARBA00023015"/>
    </source>
</evidence>
<name>A0A062TSZ8_9PROT</name>
<dbReference type="GO" id="GO:0003677">
    <property type="term" value="F:DNA binding"/>
    <property type="evidence" value="ECO:0007669"/>
    <property type="project" value="UniProtKB-KW"/>
</dbReference>
<proteinExistence type="predicted"/>
<dbReference type="CDD" id="cd06170">
    <property type="entry name" value="LuxR_C_like"/>
    <property type="match status" value="1"/>
</dbReference>
<feature type="modified residue" description="4-aspartylphosphate" evidence="6">
    <location>
        <position position="55"/>
    </location>
</feature>
<feature type="domain" description="HTH luxR-type" evidence="7">
    <location>
        <begin position="136"/>
        <end position="201"/>
    </location>
</feature>
<dbReference type="Pfam" id="PF00196">
    <property type="entry name" value="GerE"/>
    <property type="match status" value="1"/>
</dbReference>
<dbReference type="PROSITE" id="PS00622">
    <property type="entry name" value="HTH_LUXR_1"/>
    <property type="match status" value="1"/>
</dbReference>
<dbReference type="PROSITE" id="PS50043">
    <property type="entry name" value="HTH_LUXR_2"/>
    <property type="match status" value="1"/>
</dbReference>
<evidence type="ECO:0000259" key="8">
    <source>
        <dbReference type="PROSITE" id="PS50110"/>
    </source>
</evidence>
<keyword evidence="1 6" id="KW-0597">Phosphoprotein</keyword>
<protein>
    <recommendedName>
        <fullName evidence="11">Chemotaxis protein CheY</fullName>
    </recommendedName>
</protein>
<dbReference type="InterPro" id="IPR000792">
    <property type="entry name" value="Tscrpt_reg_LuxR_C"/>
</dbReference>
<dbReference type="AlphaFoldDB" id="A0A062TSZ8"/>
<dbReference type="GO" id="GO:0006355">
    <property type="term" value="P:regulation of DNA-templated transcription"/>
    <property type="evidence" value="ECO:0007669"/>
    <property type="project" value="InterPro"/>
</dbReference>
<dbReference type="InterPro" id="IPR011006">
    <property type="entry name" value="CheY-like_superfamily"/>
</dbReference>
<evidence type="ECO:0000256" key="6">
    <source>
        <dbReference type="PROSITE-ProRule" id="PRU00169"/>
    </source>
</evidence>
<dbReference type="Gene3D" id="1.10.10.10">
    <property type="entry name" value="Winged helix-like DNA-binding domain superfamily/Winged helix DNA-binding domain"/>
    <property type="match status" value="1"/>
</dbReference>
<sequence length="209" mass="22637">MTNSKTVHLVDDDEAIRHSASFMLRHAGYTVKTYKDGVTFLDEVTPEDSGCVLLDVRMPVMDGLAVQKAMASKGIAMPVVVLTGHGDVSVAVEAMKGGAIDFLEKPYEKSALLTAIENGLAAVKNRDSHDRRQQEAAALIAQLTPREKEVLERLVAGLTNKMIAEELDISHRTVEIHRANLMEKLEADSLSAALRIAFAAGLDEESPTA</sequence>
<evidence type="ECO:0000313" key="9">
    <source>
        <dbReference type="EMBL" id="KCZ51016.1"/>
    </source>
</evidence>
<dbReference type="OrthoDB" id="9782655at2"/>
<comment type="caution">
    <text evidence="9">The sequence shown here is derived from an EMBL/GenBank/DDBJ whole genome shotgun (WGS) entry which is preliminary data.</text>
</comment>
<evidence type="ECO:0000256" key="4">
    <source>
        <dbReference type="ARBA" id="ARBA00023125"/>
    </source>
</evidence>
<evidence type="ECO:0000256" key="1">
    <source>
        <dbReference type="ARBA" id="ARBA00022553"/>
    </source>
</evidence>
<dbReference type="FunFam" id="3.40.50.2300:FF:000018">
    <property type="entry name" value="DNA-binding transcriptional regulator NtrC"/>
    <property type="match status" value="1"/>
</dbReference>
<dbReference type="SMART" id="SM00448">
    <property type="entry name" value="REC"/>
    <property type="match status" value="1"/>
</dbReference>
<keyword evidence="4" id="KW-0238">DNA-binding</keyword>
<dbReference type="PRINTS" id="PR00038">
    <property type="entry name" value="HTHLUXR"/>
</dbReference>
<accession>A0A062TSZ8</accession>
<dbReference type="InterPro" id="IPR001789">
    <property type="entry name" value="Sig_transdc_resp-reg_receiver"/>
</dbReference>
<keyword evidence="3" id="KW-0805">Transcription regulation</keyword>
<gene>
    <name evidence="9" type="ORF">HY29_06600</name>
</gene>
<dbReference type="STRING" id="1280946.HY29_06600"/>
<dbReference type="SMART" id="SM00421">
    <property type="entry name" value="HTH_LUXR"/>
    <property type="match status" value="1"/>
</dbReference>
<dbReference type="PROSITE" id="PS50110">
    <property type="entry name" value="RESPONSE_REGULATORY"/>
    <property type="match status" value="1"/>
</dbReference>
<organism evidence="9 10">
    <name type="scientific">Hyphomonas beringensis</name>
    <dbReference type="NCBI Taxonomy" id="1280946"/>
    <lineage>
        <taxon>Bacteria</taxon>
        <taxon>Pseudomonadati</taxon>
        <taxon>Pseudomonadota</taxon>
        <taxon>Alphaproteobacteria</taxon>
        <taxon>Hyphomonadales</taxon>
        <taxon>Hyphomonadaceae</taxon>
        <taxon>Hyphomonas</taxon>
    </lineage>
</organism>
<dbReference type="Proteomes" id="UP000027037">
    <property type="component" value="Unassembled WGS sequence"/>
</dbReference>
<keyword evidence="5" id="KW-0804">Transcription</keyword>
<dbReference type="Pfam" id="PF00072">
    <property type="entry name" value="Response_reg"/>
    <property type="match status" value="1"/>
</dbReference>
<reference evidence="9 10" key="1">
    <citation type="journal article" date="2014" name="Antonie Van Leeuwenhoek">
        <title>Hyphomonas beringensis sp. nov. and Hyphomonas chukchiensis sp. nov., isolated from surface seawater of the Bering Sea and Chukchi Sea.</title>
        <authorList>
            <person name="Li C."/>
            <person name="Lai Q."/>
            <person name="Li G."/>
            <person name="Dong C."/>
            <person name="Wang J."/>
            <person name="Liao Y."/>
            <person name="Shao Z."/>
        </authorList>
    </citation>
    <scope>NUCLEOTIDE SEQUENCE [LARGE SCALE GENOMIC DNA]</scope>
    <source>
        <strain evidence="9 10">25B14_1</strain>
    </source>
</reference>
<dbReference type="Gene3D" id="3.40.50.2300">
    <property type="match status" value="1"/>
</dbReference>
<dbReference type="eggNOG" id="COG4566">
    <property type="taxonomic scope" value="Bacteria"/>
</dbReference>